<dbReference type="Proteomes" id="UP000663845">
    <property type="component" value="Unassembled WGS sequence"/>
</dbReference>
<dbReference type="AlphaFoldDB" id="A0A813XUN3"/>
<accession>A0A813XUN3</accession>
<evidence type="ECO:0000313" key="2">
    <source>
        <dbReference type="EMBL" id="CAF1343293.1"/>
    </source>
</evidence>
<protein>
    <submittedName>
        <fullName evidence="1">Uncharacterized protein</fullName>
    </submittedName>
</protein>
<name>A0A813XUN3_9BILA</name>
<dbReference type="EMBL" id="CAJNON010000053">
    <property type="protein sequence ID" value="CAF0878597.1"/>
    <property type="molecule type" value="Genomic_DNA"/>
</dbReference>
<dbReference type="EMBL" id="CAJOAZ010006719">
    <property type="protein sequence ID" value="CAF4142982.1"/>
    <property type="molecule type" value="Genomic_DNA"/>
</dbReference>
<gene>
    <name evidence="2" type="ORF">JYZ213_LOCUS34620</name>
    <name evidence="3" type="ORF">OKA104_LOCUS36940</name>
    <name evidence="4" type="ORF">OXD698_LOCUS37645</name>
    <name evidence="1" type="ORF">VCS650_LOCUS8119</name>
</gene>
<organism evidence="1 5">
    <name type="scientific">Adineta steineri</name>
    <dbReference type="NCBI Taxonomy" id="433720"/>
    <lineage>
        <taxon>Eukaryota</taxon>
        <taxon>Metazoa</taxon>
        <taxon>Spiralia</taxon>
        <taxon>Gnathifera</taxon>
        <taxon>Rotifera</taxon>
        <taxon>Eurotatoria</taxon>
        <taxon>Bdelloidea</taxon>
        <taxon>Adinetida</taxon>
        <taxon>Adinetidae</taxon>
        <taxon>Adineta</taxon>
    </lineage>
</organism>
<dbReference type="EMBL" id="CAJOAY010005945">
    <property type="protein sequence ID" value="CAF4124949.1"/>
    <property type="molecule type" value="Genomic_DNA"/>
</dbReference>
<evidence type="ECO:0000313" key="3">
    <source>
        <dbReference type="EMBL" id="CAF4124949.1"/>
    </source>
</evidence>
<dbReference type="Proteomes" id="UP000663844">
    <property type="component" value="Unassembled WGS sequence"/>
</dbReference>
<evidence type="ECO:0000313" key="1">
    <source>
        <dbReference type="EMBL" id="CAF0878597.1"/>
    </source>
</evidence>
<evidence type="ECO:0000313" key="5">
    <source>
        <dbReference type="Proteomes" id="UP000663891"/>
    </source>
</evidence>
<dbReference type="EMBL" id="CAJNOG010000719">
    <property type="protein sequence ID" value="CAF1343293.1"/>
    <property type="molecule type" value="Genomic_DNA"/>
</dbReference>
<dbReference type="OrthoDB" id="10011568at2759"/>
<sequence>MSEFSRLPADLTAISQLISEDLQLVADALHNSLINSMMVEGKGSVTQFIAAQFKNMNMKQSQLEPKVIDKLHQYPQLKAIKCTFSYNDNESMITTKGVRTFRIQRRE</sequence>
<dbReference type="Proteomes" id="UP000663881">
    <property type="component" value="Unassembled WGS sequence"/>
</dbReference>
<comment type="caution">
    <text evidence="1">The sequence shown here is derived from an EMBL/GenBank/DDBJ whole genome shotgun (WGS) entry which is preliminary data.</text>
</comment>
<reference evidence="1" key="1">
    <citation type="submission" date="2021-02" db="EMBL/GenBank/DDBJ databases">
        <authorList>
            <person name="Nowell W R."/>
        </authorList>
    </citation>
    <scope>NUCLEOTIDE SEQUENCE</scope>
</reference>
<evidence type="ECO:0000313" key="4">
    <source>
        <dbReference type="EMBL" id="CAF4142982.1"/>
    </source>
</evidence>
<dbReference type="Proteomes" id="UP000663891">
    <property type="component" value="Unassembled WGS sequence"/>
</dbReference>
<proteinExistence type="predicted"/>